<keyword evidence="7" id="KW-0067">ATP-binding</keyword>
<dbReference type="InterPro" id="IPR036890">
    <property type="entry name" value="HATPase_C_sf"/>
</dbReference>
<dbReference type="SMART" id="SM00387">
    <property type="entry name" value="HATPase_c"/>
    <property type="match status" value="1"/>
</dbReference>
<keyword evidence="8" id="KW-0902">Two-component regulatory system</keyword>
<dbReference type="InterPro" id="IPR050482">
    <property type="entry name" value="Sensor_HK_TwoCompSys"/>
</dbReference>
<dbReference type="GO" id="GO:0005524">
    <property type="term" value="F:ATP binding"/>
    <property type="evidence" value="ECO:0007669"/>
    <property type="project" value="UniProtKB-KW"/>
</dbReference>
<dbReference type="Pfam" id="PF07730">
    <property type="entry name" value="HisKA_3"/>
    <property type="match status" value="1"/>
</dbReference>
<evidence type="ECO:0000256" key="9">
    <source>
        <dbReference type="SAM" id="Coils"/>
    </source>
</evidence>
<dbReference type="Gene3D" id="3.30.565.10">
    <property type="entry name" value="Histidine kinase-like ATPase, C-terminal domain"/>
    <property type="match status" value="1"/>
</dbReference>
<dbReference type="InterPro" id="IPR003594">
    <property type="entry name" value="HATPase_dom"/>
</dbReference>
<dbReference type="GO" id="GO:0046983">
    <property type="term" value="F:protein dimerization activity"/>
    <property type="evidence" value="ECO:0007669"/>
    <property type="project" value="InterPro"/>
</dbReference>
<dbReference type="SUPFAM" id="SSF55874">
    <property type="entry name" value="ATPase domain of HSP90 chaperone/DNA topoisomerase II/histidine kinase"/>
    <property type="match status" value="1"/>
</dbReference>
<proteinExistence type="predicted"/>
<feature type="coiled-coil region" evidence="9">
    <location>
        <begin position="56"/>
        <end position="90"/>
    </location>
</feature>
<dbReference type="KEGG" id="pwn:QNH46_13945"/>
<evidence type="ECO:0000259" key="11">
    <source>
        <dbReference type="SMART" id="SM00387"/>
    </source>
</evidence>
<accession>A0AA95I3M9</accession>
<dbReference type="GO" id="GO:0016020">
    <property type="term" value="C:membrane"/>
    <property type="evidence" value="ECO:0007669"/>
    <property type="project" value="InterPro"/>
</dbReference>
<dbReference type="PANTHER" id="PTHR24421:SF10">
    <property type="entry name" value="NITRATE_NITRITE SENSOR PROTEIN NARQ"/>
    <property type="match status" value="1"/>
</dbReference>
<keyword evidence="10" id="KW-1133">Transmembrane helix</keyword>
<evidence type="ECO:0000256" key="10">
    <source>
        <dbReference type="SAM" id="Phobius"/>
    </source>
</evidence>
<keyword evidence="10" id="KW-0812">Transmembrane</keyword>
<dbReference type="RefSeq" id="WP_283924858.1">
    <property type="nucleotide sequence ID" value="NZ_CP126084.1"/>
</dbReference>
<comment type="catalytic activity">
    <reaction evidence="1">
        <text>ATP + protein L-histidine = ADP + protein N-phospho-L-histidine.</text>
        <dbReference type="EC" id="2.7.13.3"/>
    </reaction>
</comment>
<keyword evidence="6 12" id="KW-0418">Kinase</keyword>
<evidence type="ECO:0000313" key="13">
    <source>
        <dbReference type="Proteomes" id="UP001177943"/>
    </source>
</evidence>
<sequence length="277" mass="31748">MKITYQQIKYLILAIPTITIGIWEFVRHEYLLSVISMELGNWLTPAIVFLVSVLLLTQLFKMMEQIQQELNEAKAHKAALEEREKIAREIHDGIAQSLFLLNAQVSKIEKAQVNDHVTFEKLKNNIHRTNTYVREAIANLRHPAAPDSVSWMQGIDSLIGELKQETDLHIHLCWDIPEEQLTVRDKVELLALIRESLFNIHKHARAKEVHIEGHLTDAGWACSVTDDGVGFDMHGHPGSHSYGIKMMQDRAAMMGWRLEIERNGEQTMVIIQKQPIP</sequence>
<keyword evidence="4" id="KW-0808">Transferase</keyword>
<organism evidence="12 13">
    <name type="scientific">Paenibacillus woosongensis</name>
    <dbReference type="NCBI Taxonomy" id="307580"/>
    <lineage>
        <taxon>Bacteria</taxon>
        <taxon>Bacillati</taxon>
        <taxon>Bacillota</taxon>
        <taxon>Bacilli</taxon>
        <taxon>Bacillales</taxon>
        <taxon>Paenibacillaceae</taxon>
        <taxon>Paenibacillus</taxon>
    </lineage>
</organism>
<evidence type="ECO:0000256" key="8">
    <source>
        <dbReference type="ARBA" id="ARBA00023012"/>
    </source>
</evidence>
<evidence type="ECO:0000256" key="2">
    <source>
        <dbReference type="ARBA" id="ARBA00012438"/>
    </source>
</evidence>
<feature type="transmembrane region" description="Helical" evidence="10">
    <location>
        <begin position="42"/>
        <end position="60"/>
    </location>
</feature>
<dbReference type="Proteomes" id="UP001177943">
    <property type="component" value="Chromosome"/>
</dbReference>
<dbReference type="EC" id="2.7.13.3" evidence="2"/>
<evidence type="ECO:0000256" key="7">
    <source>
        <dbReference type="ARBA" id="ARBA00022840"/>
    </source>
</evidence>
<feature type="transmembrane region" description="Helical" evidence="10">
    <location>
        <begin position="7"/>
        <end position="26"/>
    </location>
</feature>
<evidence type="ECO:0000256" key="3">
    <source>
        <dbReference type="ARBA" id="ARBA00022553"/>
    </source>
</evidence>
<dbReference type="EMBL" id="CP126084">
    <property type="protein sequence ID" value="WHX47269.1"/>
    <property type="molecule type" value="Genomic_DNA"/>
</dbReference>
<dbReference type="CDD" id="cd16917">
    <property type="entry name" value="HATPase_UhpB-NarQ-NarX-like"/>
    <property type="match status" value="1"/>
</dbReference>
<keyword evidence="9" id="KW-0175">Coiled coil</keyword>
<evidence type="ECO:0000256" key="6">
    <source>
        <dbReference type="ARBA" id="ARBA00022777"/>
    </source>
</evidence>
<keyword evidence="3" id="KW-0597">Phosphoprotein</keyword>
<keyword evidence="10" id="KW-0472">Membrane</keyword>
<name>A0AA95I3M9_9BACL</name>
<dbReference type="PANTHER" id="PTHR24421">
    <property type="entry name" value="NITRATE/NITRITE SENSOR PROTEIN NARX-RELATED"/>
    <property type="match status" value="1"/>
</dbReference>
<protein>
    <recommendedName>
        <fullName evidence="2">histidine kinase</fullName>
        <ecNumber evidence="2">2.7.13.3</ecNumber>
    </recommendedName>
</protein>
<dbReference type="GO" id="GO:0000155">
    <property type="term" value="F:phosphorelay sensor kinase activity"/>
    <property type="evidence" value="ECO:0007669"/>
    <property type="project" value="InterPro"/>
</dbReference>
<evidence type="ECO:0000256" key="5">
    <source>
        <dbReference type="ARBA" id="ARBA00022741"/>
    </source>
</evidence>
<evidence type="ECO:0000256" key="1">
    <source>
        <dbReference type="ARBA" id="ARBA00000085"/>
    </source>
</evidence>
<keyword evidence="5" id="KW-0547">Nucleotide-binding</keyword>
<dbReference type="Gene3D" id="1.20.5.1930">
    <property type="match status" value="1"/>
</dbReference>
<reference evidence="12" key="1">
    <citation type="submission" date="2023-05" db="EMBL/GenBank/DDBJ databases">
        <title>Comparative genomics of Bacillaceae isolates and their secondary metabolite potential.</title>
        <authorList>
            <person name="Song L."/>
            <person name="Nielsen L.J."/>
            <person name="Mohite O."/>
            <person name="Xu X."/>
            <person name="Weber T."/>
            <person name="Kovacs A.T."/>
        </authorList>
    </citation>
    <scope>NUCLEOTIDE SEQUENCE</scope>
    <source>
        <strain evidence="12">B2_4</strain>
    </source>
</reference>
<feature type="domain" description="Histidine kinase/HSP90-like ATPase" evidence="11">
    <location>
        <begin position="184"/>
        <end position="277"/>
    </location>
</feature>
<gene>
    <name evidence="12" type="ORF">QNH46_13945</name>
</gene>
<dbReference type="InterPro" id="IPR011712">
    <property type="entry name" value="Sig_transdc_His_kin_sub3_dim/P"/>
</dbReference>
<dbReference type="AlphaFoldDB" id="A0AA95I3M9"/>
<evidence type="ECO:0000313" key="12">
    <source>
        <dbReference type="EMBL" id="WHX47269.1"/>
    </source>
</evidence>
<evidence type="ECO:0000256" key="4">
    <source>
        <dbReference type="ARBA" id="ARBA00022679"/>
    </source>
</evidence>